<feature type="transmembrane region" description="Helical" evidence="11">
    <location>
        <begin position="186"/>
        <end position="206"/>
    </location>
</feature>
<feature type="domain" description="HAMP" evidence="13">
    <location>
        <begin position="207"/>
        <end position="259"/>
    </location>
</feature>
<evidence type="ECO:0000256" key="8">
    <source>
        <dbReference type="ARBA" id="ARBA00022989"/>
    </source>
</evidence>
<evidence type="ECO:0000256" key="1">
    <source>
        <dbReference type="ARBA" id="ARBA00000085"/>
    </source>
</evidence>
<keyword evidence="6 11" id="KW-0812">Transmembrane</keyword>
<dbReference type="InterPro" id="IPR005467">
    <property type="entry name" value="His_kinase_dom"/>
</dbReference>
<dbReference type="Gene3D" id="6.10.340.10">
    <property type="match status" value="1"/>
</dbReference>
<dbReference type="FunFam" id="1.10.287.130:FF:000001">
    <property type="entry name" value="Two-component sensor histidine kinase"/>
    <property type="match status" value="1"/>
</dbReference>
<dbReference type="SMART" id="SM00387">
    <property type="entry name" value="HATPase_c"/>
    <property type="match status" value="1"/>
</dbReference>
<dbReference type="InterPro" id="IPR050398">
    <property type="entry name" value="HssS/ArlS-like"/>
</dbReference>
<keyword evidence="9" id="KW-0902">Two-component regulatory system</keyword>
<dbReference type="PROSITE" id="PS50109">
    <property type="entry name" value="HIS_KIN"/>
    <property type="match status" value="1"/>
</dbReference>
<dbReference type="EMBL" id="UGSZ01000001">
    <property type="protein sequence ID" value="SUB57459.1"/>
    <property type="molecule type" value="Genomic_DNA"/>
</dbReference>
<dbReference type="RefSeq" id="WP_019034805.1">
    <property type="nucleotide sequence ID" value="NZ_UGSZ01000001.1"/>
</dbReference>
<dbReference type="InterPro" id="IPR003594">
    <property type="entry name" value="HATPase_dom"/>
</dbReference>
<evidence type="ECO:0000259" key="12">
    <source>
        <dbReference type="PROSITE" id="PS50109"/>
    </source>
</evidence>
<dbReference type="Gene3D" id="1.10.287.130">
    <property type="match status" value="1"/>
</dbReference>
<dbReference type="FunFam" id="3.30.565.10:FF:000006">
    <property type="entry name" value="Sensor histidine kinase WalK"/>
    <property type="match status" value="1"/>
</dbReference>
<evidence type="ECO:0000313" key="15">
    <source>
        <dbReference type="Proteomes" id="UP000255517"/>
    </source>
</evidence>
<evidence type="ECO:0000256" key="4">
    <source>
        <dbReference type="ARBA" id="ARBA00022553"/>
    </source>
</evidence>
<evidence type="ECO:0000256" key="5">
    <source>
        <dbReference type="ARBA" id="ARBA00022679"/>
    </source>
</evidence>
<evidence type="ECO:0000256" key="3">
    <source>
        <dbReference type="ARBA" id="ARBA00012438"/>
    </source>
</evidence>
<dbReference type="InterPro" id="IPR003660">
    <property type="entry name" value="HAMP_dom"/>
</dbReference>
<dbReference type="InterPro" id="IPR036890">
    <property type="entry name" value="HATPase_C_sf"/>
</dbReference>
<keyword evidence="7" id="KW-0418">Kinase</keyword>
<dbReference type="PROSITE" id="PS50885">
    <property type="entry name" value="HAMP"/>
    <property type="match status" value="1"/>
</dbReference>
<dbReference type="SUPFAM" id="SSF47384">
    <property type="entry name" value="Homodimeric domain of signal transducing histidine kinase"/>
    <property type="match status" value="1"/>
</dbReference>
<comment type="subcellular location">
    <subcellularLocation>
        <location evidence="2">Membrane</location>
        <topology evidence="2">Multi-pass membrane protein</topology>
    </subcellularLocation>
</comment>
<dbReference type="PANTHER" id="PTHR45528:SF9">
    <property type="entry name" value="SENSOR HISTIDINE KINASE YBDK"/>
    <property type="match status" value="1"/>
</dbReference>
<dbReference type="SUPFAM" id="SSF55874">
    <property type="entry name" value="ATPase domain of HSP90 chaperone/DNA topoisomerase II/histidine kinase"/>
    <property type="match status" value="1"/>
</dbReference>
<dbReference type="InterPro" id="IPR003661">
    <property type="entry name" value="HisK_dim/P_dom"/>
</dbReference>
<protein>
    <recommendedName>
        <fullName evidence="3">histidine kinase</fullName>
        <ecNumber evidence="3">2.7.13.3</ecNumber>
    </recommendedName>
</protein>
<dbReference type="Pfam" id="PF00512">
    <property type="entry name" value="HisKA"/>
    <property type="match status" value="1"/>
</dbReference>
<dbReference type="InterPro" id="IPR036097">
    <property type="entry name" value="HisK_dim/P_sf"/>
</dbReference>
<proteinExistence type="predicted"/>
<dbReference type="GO" id="GO:0000155">
    <property type="term" value="F:phosphorelay sensor kinase activity"/>
    <property type="evidence" value="ECO:0007669"/>
    <property type="project" value="InterPro"/>
</dbReference>
<dbReference type="Proteomes" id="UP000255517">
    <property type="component" value="Unassembled WGS sequence"/>
</dbReference>
<evidence type="ECO:0000256" key="11">
    <source>
        <dbReference type="SAM" id="Phobius"/>
    </source>
</evidence>
<feature type="domain" description="Histidine kinase" evidence="12">
    <location>
        <begin position="267"/>
        <end position="477"/>
    </location>
</feature>
<gene>
    <name evidence="14" type="primary">phoR_3</name>
    <name evidence="14" type="ORF">NCTC13149_01302</name>
</gene>
<name>A0A379C5T7_9FIRM</name>
<evidence type="ECO:0000256" key="10">
    <source>
        <dbReference type="ARBA" id="ARBA00023136"/>
    </source>
</evidence>
<keyword evidence="4" id="KW-0597">Phosphoprotein</keyword>
<evidence type="ECO:0000256" key="6">
    <source>
        <dbReference type="ARBA" id="ARBA00022692"/>
    </source>
</evidence>
<keyword evidence="5 14" id="KW-0808">Transferase</keyword>
<dbReference type="AlphaFoldDB" id="A0A379C5T7"/>
<organism evidence="14 15">
    <name type="scientific">Peptoniphilus lacrimalis</name>
    <dbReference type="NCBI Taxonomy" id="33031"/>
    <lineage>
        <taxon>Bacteria</taxon>
        <taxon>Bacillati</taxon>
        <taxon>Bacillota</taxon>
        <taxon>Tissierellia</taxon>
        <taxon>Tissierellales</taxon>
        <taxon>Peptoniphilaceae</taxon>
        <taxon>Peptoniphilus</taxon>
    </lineage>
</organism>
<comment type="catalytic activity">
    <reaction evidence="1">
        <text>ATP + protein L-histidine = ADP + protein N-phospho-L-histidine.</text>
        <dbReference type="EC" id="2.7.13.3"/>
    </reaction>
</comment>
<dbReference type="STRING" id="1122949.GCA_000378725_01040"/>
<dbReference type="SUPFAM" id="SSF158472">
    <property type="entry name" value="HAMP domain-like"/>
    <property type="match status" value="1"/>
</dbReference>
<accession>A0A379C5T7</accession>
<dbReference type="SMART" id="SM00388">
    <property type="entry name" value="HisKA"/>
    <property type="match status" value="1"/>
</dbReference>
<dbReference type="Pfam" id="PF02518">
    <property type="entry name" value="HATPase_c"/>
    <property type="match status" value="1"/>
</dbReference>
<sequence>MIQENENIKEIKKIKIDKNSILFKLWTYFSLFSIIILITLWLLQTVLFSYVYETLKIHEVTKVGNTLRNEYNSDNFQDTLINFTNSKGLTISVLDEDGAIIYPVTWFQLIESSKSYMSRNTFDRFFGTLERENLKYKVTTMRFEKDSEPRIIYSGYLGENGGKKYYVIIDTVLKPVDVTVDVTKRILLMVTILSLFSGMFLAYFLSRRLSQPLVRMSNTAKALADGDYNVYFKKGEYTEIDNLSKTLNYAKDELTKTIEVRKDLIANVSHDLKTPLTVIKSYGEMIRDISGNNEKMRNEHLNTIISEADNLTNLVNDLLDLSKVESELEDIKKQDFDLAEVVEKVAERFKYFKGFPINFQIYTHGNTKIVADKKKIEQVIYNFINNAINYSKDDKEIILKIIESDKGVEFHCIDHGIGISEKDIKDIWDRFYRVSNNHTRPSVGTGLGLYIVKTILNMHKFPYGVNSKLGQGSDFYFVGNRN</sequence>
<dbReference type="EC" id="2.7.13.3" evidence="3"/>
<keyword evidence="8 11" id="KW-1133">Transmembrane helix</keyword>
<evidence type="ECO:0000256" key="7">
    <source>
        <dbReference type="ARBA" id="ARBA00022777"/>
    </source>
</evidence>
<evidence type="ECO:0000256" key="2">
    <source>
        <dbReference type="ARBA" id="ARBA00004141"/>
    </source>
</evidence>
<evidence type="ECO:0000313" key="14">
    <source>
        <dbReference type="EMBL" id="SUB57459.1"/>
    </source>
</evidence>
<keyword evidence="10 11" id="KW-0472">Membrane</keyword>
<dbReference type="SMART" id="SM00304">
    <property type="entry name" value="HAMP"/>
    <property type="match status" value="1"/>
</dbReference>
<evidence type="ECO:0000256" key="9">
    <source>
        <dbReference type="ARBA" id="ARBA00023012"/>
    </source>
</evidence>
<dbReference type="CDD" id="cd00082">
    <property type="entry name" value="HisKA"/>
    <property type="match status" value="1"/>
</dbReference>
<evidence type="ECO:0000259" key="13">
    <source>
        <dbReference type="PROSITE" id="PS50885"/>
    </source>
</evidence>
<dbReference type="OrthoDB" id="9762826at2"/>
<dbReference type="Gene3D" id="3.30.565.10">
    <property type="entry name" value="Histidine kinase-like ATPase, C-terminal domain"/>
    <property type="match status" value="1"/>
</dbReference>
<feature type="transmembrane region" description="Helical" evidence="11">
    <location>
        <begin position="21"/>
        <end position="43"/>
    </location>
</feature>
<dbReference type="GO" id="GO:0016020">
    <property type="term" value="C:membrane"/>
    <property type="evidence" value="ECO:0007669"/>
    <property type="project" value="UniProtKB-SubCell"/>
</dbReference>
<dbReference type="PANTHER" id="PTHR45528">
    <property type="entry name" value="SENSOR HISTIDINE KINASE CPXA"/>
    <property type="match status" value="1"/>
</dbReference>
<reference evidence="14 15" key="1">
    <citation type="submission" date="2018-06" db="EMBL/GenBank/DDBJ databases">
        <authorList>
            <consortium name="Pathogen Informatics"/>
            <person name="Doyle S."/>
        </authorList>
    </citation>
    <scope>NUCLEOTIDE SEQUENCE [LARGE SCALE GENOMIC DNA]</scope>
    <source>
        <strain evidence="14 15">NCTC13149</strain>
    </source>
</reference>